<dbReference type="PaxDb" id="272569-rrnAC1551"/>
<dbReference type="Proteomes" id="UP000001169">
    <property type="component" value="Chromosome I"/>
</dbReference>
<dbReference type="STRING" id="272569.rrnAC1551"/>
<dbReference type="EMBL" id="CP039138">
    <property type="protein sequence ID" value="QCP91194.1"/>
    <property type="molecule type" value="Genomic_DNA"/>
</dbReference>
<evidence type="ECO:0000313" key="4">
    <source>
        <dbReference type="Proteomes" id="UP000298722"/>
    </source>
</evidence>
<dbReference type="GeneID" id="40152510"/>
<dbReference type="AlphaFoldDB" id="Q5V1Y2"/>
<sequence length="180" mass="20604">MPGTTRDRVLTALDERDGSLPDDGLTLEKIRERAFGFQFEPDEMLSFRIERHPTMYLSDAGVPGLDASPARFHVTTEYRLDIADDAWHIEELSSAFEYEPWMVVEAELRDGPVGRAIEEGIEKVKTADDPEATFEEVFGSWIDHWEEKFDELDGWDVPEEDKDAIVELLVDELEERAGID</sequence>
<dbReference type="PATRIC" id="fig|272569.17.peg.2239"/>
<name>Q5V1Y2_HALMA</name>
<accession>Q5V1Y2</accession>
<evidence type="ECO:0000313" key="2">
    <source>
        <dbReference type="EMBL" id="QCP91194.1"/>
    </source>
</evidence>
<dbReference type="EnsemblBacteria" id="AAV46470">
    <property type="protein sequence ID" value="AAV46470"/>
    <property type="gene ID" value="rrnAC1551"/>
</dbReference>
<evidence type="ECO:0000313" key="1">
    <source>
        <dbReference type="EMBL" id="AAV46470.1"/>
    </source>
</evidence>
<keyword evidence="3" id="KW-1185">Reference proteome</keyword>
<dbReference type="HOGENOM" id="CLU_1492944_0_0_2"/>
<proteinExistence type="predicted"/>
<reference evidence="2 4" key="2">
    <citation type="submission" date="2019-04" db="EMBL/GenBank/DDBJ databases">
        <title>Methylomes of two halophilic Archaea, Haloarcula marismortui and Haloferax mediterranei.</title>
        <authorList>
            <person name="DasSarma S."/>
            <person name="DasSarma P."/>
            <person name="DasSarma S."/>
            <person name="Fomenkov A."/>
            <person name="Vincze T."/>
            <person name="Anton B.P."/>
            <person name="Roberts R.J."/>
        </authorList>
    </citation>
    <scope>NUCLEOTIDE SEQUENCE [LARGE SCALE GENOMIC DNA]</scope>
    <source>
        <strain evidence="2 4">ATCC 43049</strain>
    </source>
</reference>
<dbReference type="Proteomes" id="UP000298722">
    <property type="component" value="Chromosome"/>
</dbReference>
<dbReference type="RefSeq" id="WP_011223699.1">
    <property type="nucleotide sequence ID" value="NC_006396.1"/>
</dbReference>
<dbReference type="EMBL" id="AY596297">
    <property type="protein sequence ID" value="AAV46470.1"/>
    <property type="molecule type" value="Genomic_DNA"/>
</dbReference>
<organism evidence="1 3">
    <name type="scientific">Haloarcula marismortui (strain ATCC 43049 / DSM 3752 / JCM 8966 / VKM B-1809)</name>
    <name type="common">Halobacterium marismortui</name>
    <dbReference type="NCBI Taxonomy" id="272569"/>
    <lineage>
        <taxon>Archaea</taxon>
        <taxon>Methanobacteriati</taxon>
        <taxon>Methanobacteriota</taxon>
        <taxon>Stenosarchaea group</taxon>
        <taxon>Halobacteria</taxon>
        <taxon>Halobacteriales</taxon>
        <taxon>Haloarculaceae</taxon>
        <taxon>Haloarcula</taxon>
    </lineage>
</organism>
<dbReference type="KEGG" id="hma:rrnAC1551"/>
<evidence type="ECO:0000313" key="3">
    <source>
        <dbReference type="Proteomes" id="UP000001169"/>
    </source>
</evidence>
<reference evidence="1 3" key="1">
    <citation type="journal article" date="2004" name="Genome Res.">
        <title>Genome sequence of Haloarcula marismortui: a halophilic archaeon from the Dead Sea.</title>
        <authorList>
            <person name="Baliga N.S."/>
            <person name="Bonneau R."/>
            <person name="Facciotti M.T."/>
            <person name="Pan M."/>
            <person name="Glusman G."/>
            <person name="Deutsch E.W."/>
            <person name="Shannon P."/>
            <person name="Chiu Y."/>
            <person name="Weng R.S."/>
            <person name="Gan R.R."/>
            <person name="Hung P."/>
            <person name="Date S.V."/>
            <person name="Marcotte E."/>
            <person name="Hood L."/>
            <person name="Ng W.V."/>
        </authorList>
    </citation>
    <scope>NUCLEOTIDE SEQUENCE [LARGE SCALE GENOMIC DNA]</scope>
    <source>
        <strain evidence="1">ATCC 43049</strain>
        <strain evidence="3">ATCC 43049 / DSM 3752 / JCM 8966 / VKM B-1809</strain>
    </source>
</reference>
<gene>
    <name evidence="1" type="ordered locus">rrnAC1551</name>
    <name evidence="2" type="ORF">E6P14_10105</name>
</gene>
<dbReference type="eggNOG" id="ENOG502N60I">
    <property type="taxonomic scope" value="Archaea"/>
</dbReference>
<protein>
    <submittedName>
        <fullName evidence="1">Uncharacterized protein</fullName>
    </submittedName>
</protein>